<reference evidence="2 3" key="1">
    <citation type="submission" date="2021-12" db="EMBL/GenBank/DDBJ databases">
        <title>Genome sequencing of bacteria with rrn-lacking chromosome and rrn-plasmid.</title>
        <authorList>
            <person name="Anda M."/>
            <person name="Iwasaki W."/>
        </authorList>
    </citation>
    <scope>NUCLEOTIDE SEQUENCE [LARGE SCALE GENOMIC DNA]</scope>
    <source>
        <strain evidence="2 3">NBRC 15940</strain>
    </source>
</reference>
<dbReference type="RefSeq" id="WP_338236670.1">
    <property type="nucleotide sequence ID" value="NZ_BQKE01000001.1"/>
</dbReference>
<dbReference type="PANTHER" id="PTHR11236">
    <property type="entry name" value="AMINOBENZOATE/ANTHRANILATE SYNTHASE"/>
    <property type="match status" value="1"/>
</dbReference>
<accession>A0AAN5AJH8</accession>
<feature type="domain" description="Chorismate-utilising enzyme C-terminal" evidence="1">
    <location>
        <begin position="161"/>
        <end position="417"/>
    </location>
</feature>
<dbReference type="InterPro" id="IPR015890">
    <property type="entry name" value="Chorismate_C"/>
</dbReference>
<dbReference type="InterPro" id="IPR019999">
    <property type="entry name" value="Anth_synth_I-like"/>
</dbReference>
<keyword evidence="3" id="KW-1185">Reference proteome</keyword>
<dbReference type="PRINTS" id="PR00095">
    <property type="entry name" value="ANTSNTHASEI"/>
</dbReference>
<evidence type="ECO:0000313" key="2">
    <source>
        <dbReference type="EMBL" id="GJM61044.1"/>
    </source>
</evidence>
<dbReference type="EMBL" id="BQKE01000001">
    <property type="protein sequence ID" value="GJM61044.1"/>
    <property type="molecule type" value="Genomic_DNA"/>
</dbReference>
<evidence type="ECO:0000313" key="3">
    <source>
        <dbReference type="Proteomes" id="UP001310022"/>
    </source>
</evidence>
<dbReference type="Pfam" id="PF00425">
    <property type="entry name" value="Chorismate_bind"/>
    <property type="match status" value="1"/>
</dbReference>
<dbReference type="PANTHER" id="PTHR11236:SF50">
    <property type="entry name" value="AMINODEOXYCHORISMATE SYNTHASE COMPONENT 1"/>
    <property type="match status" value="1"/>
</dbReference>
<name>A0AAN5AJH8_9BACT</name>
<dbReference type="InterPro" id="IPR005801">
    <property type="entry name" value="ADC_synthase"/>
</dbReference>
<dbReference type="Gene3D" id="3.60.120.10">
    <property type="entry name" value="Anthranilate synthase"/>
    <property type="match status" value="1"/>
</dbReference>
<organism evidence="2 3">
    <name type="scientific">Persicobacter diffluens</name>
    <dbReference type="NCBI Taxonomy" id="981"/>
    <lineage>
        <taxon>Bacteria</taxon>
        <taxon>Pseudomonadati</taxon>
        <taxon>Bacteroidota</taxon>
        <taxon>Cytophagia</taxon>
        <taxon>Cytophagales</taxon>
        <taxon>Persicobacteraceae</taxon>
        <taxon>Persicobacter</taxon>
    </lineage>
</organism>
<evidence type="ECO:0000259" key="1">
    <source>
        <dbReference type="Pfam" id="PF00425"/>
    </source>
</evidence>
<dbReference type="GO" id="GO:0000162">
    <property type="term" value="P:L-tryptophan biosynthetic process"/>
    <property type="evidence" value="ECO:0007669"/>
    <property type="project" value="TreeGrafter"/>
</dbReference>
<gene>
    <name evidence="2" type="primary">pabB</name>
    <name evidence="2" type="ORF">PEDI_15960</name>
</gene>
<dbReference type="Proteomes" id="UP001310022">
    <property type="component" value="Unassembled WGS sequence"/>
</dbReference>
<dbReference type="AlphaFoldDB" id="A0AAN5AJH8"/>
<protein>
    <submittedName>
        <fullName evidence="2">Para-aminobenzoate synthase</fullName>
    </submittedName>
</protein>
<dbReference type="SUPFAM" id="SSF56322">
    <property type="entry name" value="ADC synthase"/>
    <property type="match status" value="1"/>
</dbReference>
<dbReference type="GO" id="GO:0046820">
    <property type="term" value="F:4-amino-4-deoxychorismate synthase activity"/>
    <property type="evidence" value="ECO:0007669"/>
    <property type="project" value="TreeGrafter"/>
</dbReference>
<sequence>MKRNQLSFPSFSEKQLLQWAASYEQLLFLNPNHYGQQEKFSHFPKMLAVGAKATLHIPEGGKAKAFEQLKAFHQKHGDWLFGHLNYDLKNEVEDMKSRHKAKTEFPDLHFFVPEHLCFFEKDGVRIETYSSPSKLKEEILATKIADNPQLTKLHFHPQISQEAYLNMIDRLKEHIRQGDFYEINFCQEFIAEQAEIQPVPAYWALNEMSPMPFSAFYKLKDQYAMVASPERYVKKVGHQIYSEPIKGTSRRRTDPLKDQEQINYLKTSEKEMAENMMIVDLVRNDLARTAIPGTVRVPELFEVYSFPQVHQLISTISATMAPEYHWTDVLENSFPMGSMTGAPKISVMQHADQYESGRRELYAGTLGYVSPEGDFDFNVVIRSLFYNDQKKFAHYWVGGAITIDSEAEDEYRECLLKAKAIQSIFSKN</sequence>
<comment type="caution">
    <text evidence="2">The sequence shown here is derived from an EMBL/GenBank/DDBJ whole genome shotgun (WGS) entry which is preliminary data.</text>
</comment>
<proteinExistence type="predicted"/>